<keyword evidence="1" id="KW-0540">Nuclease</keyword>
<gene>
    <name evidence="1" type="ORF">ACFSDX_15105</name>
</gene>
<organism evidence="1 2">
    <name type="scientific">Hymenobacter bucti</name>
    <dbReference type="NCBI Taxonomy" id="1844114"/>
    <lineage>
        <taxon>Bacteria</taxon>
        <taxon>Pseudomonadati</taxon>
        <taxon>Bacteroidota</taxon>
        <taxon>Cytophagia</taxon>
        <taxon>Cytophagales</taxon>
        <taxon>Hymenobacteraceae</taxon>
        <taxon>Hymenobacter</taxon>
    </lineage>
</organism>
<dbReference type="Proteomes" id="UP001597197">
    <property type="component" value="Unassembled WGS sequence"/>
</dbReference>
<dbReference type="RefSeq" id="WP_382314960.1">
    <property type="nucleotide sequence ID" value="NZ_JBHUFD010000005.1"/>
</dbReference>
<reference evidence="2" key="1">
    <citation type="journal article" date="2019" name="Int. J. Syst. Evol. Microbiol.">
        <title>The Global Catalogue of Microorganisms (GCM) 10K type strain sequencing project: providing services to taxonomists for standard genome sequencing and annotation.</title>
        <authorList>
            <consortium name="The Broad Institute Genomics Platform"/>
            <consortium name="The Broad Institute Genome Sequencing Center for Infectious Disease"/>
            <person name="Wu L."/>
            <person name="Ma J."/>
        </authorList>
    </citation>
    <scope>NUCLEOTIDE SEQUENCE [LARGE SCALE GENOMIC DNA]</scope>
    <source>
        <strain evidence="2">CGMCC 1.15795</strain>
    </source>
</reference>
<keyword evidence="1" id="KW-0255">Endonuclease</keyword>
<protein>
    <submittedName>
        <fullName evidence="1">HNH endonuclease</fullName>
    </submittedName>
</protein>
<dbReference type="CDD" id="cd00085">
    <property type="entry name" value="HNHc"/>
    <property type="match status" value="1"/>
</dbReference>
<dbReference type="GO" id="GO:0004519">
    <property type="term" value="F:endonuclease activity"/>
    <property type="evidence" value="ECO:0007669"/>
    <property type="project" value="UniProtKB-KW"/>
</dbReference>
<dbReference type="EMBL" id="JBHUFD010000005">
    <property type="protein sequence ID" value="MFD1873774.1"/>
    <property type="molecule type" value="Genomic_DNA"/>
</dbReference>
<keyword evidence="2" id="KW-1185">Reference proteome</keyword>
<accession>A0ABW4QWK5</accession>
<proteinExistence type="predicted"/>
<evidence type="ECO:0000313" key="2">
    <source>
        <dbReference type="Proteomes" id="UP001597197"/>
    </source>
</evidence>
<dbReference type="InterPro" id="IPR003615">
    <property type="entry name" value="HNH_nuc"/>
</dbReference>
<sequence length="161" mass="18225">MAATRKCLTTDEEFRQAVVESLSVRQVLVCIGLVPAGGNYKTVQNRIKLLRLDTIHFTGAAWNVGARYKAFGRKATLEEILIENSAYAFTHGLRGRLLKEGRKQHRCEHCGLAEWCGQSIPLELHHINGVNNDHRIANLHLLCPNCHAQTKNYRGKNQQKR</sequence>
<evidence type="ECO:0000313" key="1">
    <source>
        <dbReference type="EMBL" id="MFD1873774.1"/>
    </source>
</evidence>
<comment type="caution">
    <text evidence="1">The sequence shown here is derived from an EMBL/GenBank/DDBJ whole genome shotgun (WGS) entry which is preliminary data.</text>
</comment>
<name>A0ABW4QWK5_9BACT</name>
<keyword evidence="1" id="KW-0378">Hydrolase</keyword>